<dbReference type="STRING" id="41047.A0A397G0C1"/>
<dbReference type="RefSeq" id="XP_026609641.1">
    <property type="nucleotide sequence ID" value="XM_026754103.1"/>
</dbReference>
<dbReference type="PANTHER" id="PTHR45527">
    <property type="entry name" value="NONRIBOSOMAL PEPTIDE SYNTHETASE"/>
    <property type="match status" value="1"/>
</dbReference>
<proteinExistence type="predicted"/>
<dbReference type="InterPro" id="IPR001242">
    <property type="entry name" value="Condensation_dom"/>
</dbReference>
<dbReference type="GeneID" id="38122458"/>
<dbReference type="GO" id="GO:0043041">
    <property type="term" value="P:amino acid activation for nonribosomal peptide biosynthetic process"/>
    <property type="evidence" value="ECO:0007669"/>
    <property type="project" value="TreeGrafter"/>
</dbReference>
<evidence type="ECO:0000313" key="3">
    <source>
        <dbReference type="Proteomes" id="UP000215305"/>
    </source>
</evidence>
<dbReference type="SUPFAM" id="SSF52777">
    <property type="entry name" value="CoA-dependent acyltransferases"/>
    <property type="match status" value="2"/>
</dbReference>
<comment type="caution">
    <text evidence="2">The sequence shown here is derived from an EMBL/GenBank/DDBJ whole genome shotgun (WGS) entry which is preliminary data.</text>
</comment>
<dbReference type="GO" id="GO:0044550">
    <property type="term" value="P:secondary metabolite biosynthetic process"/>
    <property type="evidence" value="ECO:0007669"/>
    <property type="project" value="TreeGrafter"/>
</dbReference>
<dbReference type="Gene3D" id="3.30.559.10">
    <property type="entry name" value="Chloramphenicol acetyltransferase-like domain"/>
    <property type="match status" value="1"/>
</dbReference>
<dbReference type="InterPro" id="IPR023213">
    <property type="entry name" value="CAT-like_dom_sf"/>
</dbReference>
<dbReference type="GO" id="GO:0005737">
    <property type="term" value="C:cytoplasm"/>
    <property type="evidence" value="ECO:0007669"/>
    <property type="project" value="TreeGrafter"/>
</dbReference>
<dbReference type="Proteomes" id="UP000215305">
    <property type="component" value="Unassembled WGS sequence"/>
</dbReference>
<dbReference type="OrthoDB" id="4510783at2759"/>
<dbReference type="PANTHER" id="PTHR45527:SF1">
    <property type="entry name" value="FATTY ACID SYNTHASE"/>
    <property type="match status" value="1"/>
</dbReference>
<evidence type="ECO:0000259" key="1">
    <source>
        <dbReference type="Pfam" id="PF00668"/>
    </source>
</evidence>
<gene>
    <name evidence="2" type="ORF">CDV56_100484</name>
</gene>
<dbReference type="EMBL" id="NKHU02000455">
    <property type="protein sequence ID" value="RHZ43264.1"/>
    <property type="molecule type" value="Genomic_DNA"/>
</dbReference>
<dbReference type="GO" id="GO:0031177">
    <property type="term" value="F:phosphopantetheine binding"/>
    <property type="evidence" value="ECO:0007669"/>
    <property type="project" value="TreeGrafter"/>
</dbReference>
<dbReference type="AlphaFoldDB" id="A0A397G0C1"/>
<sequence length="425" mass="47214">MGPRLLVVTSEESSATAGVHAIDIRPGSLVGLSDSSQTTYEETVDRIASHYGLQAEDIIGILPTTQFQRDYLLRKECNYFVLDIPGPVVVDRIHSAVDAVMRKYSAPRTVLVPLRNTLVQVLLRRADSPVRHFSTSKLQLASYVEQLVRADSRVCVPYGALHFQATLVSADDDSHHFLVLCLSHAQYDGFSLARLYLDLSAAYGGRALASAPDYATNMVHRHRHLTTSPLLDFWQEYLAGSSVTKLRPVQDSKQPETAIHLHQEVRVPALPDGITIATLYKAAWALVLARHTHTADLVFGQVVNGRSLPLDGIEEILGACFHVVQADHIQALPYETVDMDELIARCTDWNPLTRLETVTQHQNVPVNPEFRFAGVNCTTFGYEFNYMPCELRMVDEETAALLLDGLCEMVVRLAEHPDAMVTGLM</sequence>
<keyword evidence="3" id="KW-1185">Reference proteome</keyword>
<name>A0A397G0C1_ASPTH</name>
<feature type="domain" description="Condensation" evidence="1">
    <location>
        <begin position="80"/>
        <end position="319"/>
    </location>
</feature>
<organism evidence="2 3">
    <name type="scientific">Aspergillus thermomutatus</name>
    <name type="common">Neosartorya pseudofischeri</name>
    <dbReference type="NCBI Taxonomy" id="41047"/>
    <lineage>
        <taxon>Eukaryota</taxon>
        <taxon>Fungi</taxon>
        <taxon>Dikarya</taxon>
        <taxon>Ascomycota</taxon>
        <taxon>Pezizomycotina</taxon>
        <taxon>Eurotiomycetes</taxon>
        <taxon>Eurotiomycetidae</taxon>
        <taxon>Eurotiales</taxon>
        <taxon>Aspergillaceae</taxon>
        <taxon>Aspergillus</taxon>
        <taxon>Aspergillus subgen. Fumigati</taxon>
    </lineage>
</organism>
<dbReference type="VEuPathDB" id="FungiDB:CDV56_100484"/>
<accession>A0A397G0C1</accession>
<protein>
    <recommendedName>
        <fullName evidence="1">Condensation domain-containing protein</fullName>
    </recommendedName>
</protein>
<dbReference type="GO" id="GO:0003824">
    <property type="term" value="F:catalytic activity"/>
    <property type="evidence" value="ECO:0007669"/>
    <property type="project" value="InterPro"/>
</dbReference>
<reference evidence="2" key="1">
    <citation type="submission" date="2018-08" db="EMBL/GenBank/DDBJ databases">
        <title>Draft genome sequence of azole-resistant Aspergillus thermomutatus (Neosartorya pseudofischeri) strain HMR AF 39, isolated from a human nasal aspirate.</title>
        <authorList>
            <person name="Parent-Michaud M."/>
            <person name="Dufresne P.J."/>
            <person name="Fournier E."/>
            <person name="Martineau C."/>
            <person name="Moreira S."/>
            <person name="Perkins V."/>
            <person name="De Repentigny L."/>
            <person name="Dufresne S.F."/>
        </authorList>
    </citation>
    <scope>NUCLEOTIDE SEQUENCE [LARGE SCALE GENOMIC DNA]</scope>
    <source>
        <strain evidence="2">HMR AF 39</strain>
    </source>
</reference>
<evidence type="ECO:0000313" key="2">
    <source>
        <dbReference type="EMBL" id="RHZ43264.1"/>
    </source>
</evidence>
<dbReference type="Pfam" id="PF00668">
    <property type="entry name" value="Condensation"/>
    <property type="match status" value="1"/>
</dbReference>
<dbReference type="Gene3D" id="3.30.559.30">
    <property type="entry name" value="Nonribosomal peptide synthetase, condensation domain"/>
    <property type="match status" value="1"/>
</dbReference>